<dbReference type="GO" id="GO:0003676">
    <property type="term" value="F:nucleic acid binding"/>
    <property type="evidence" value="ECO:0007669"/>
    <property type="project" value="InterPro"/>
</dbReference>
<evidence type="ECO:0000256" key="4">
    <source>
        <dbReference type="PIRSR" id="PIRSR011789-1"/>
    </source>
</evidence>
<dbReference type="GO" id="GO:0000379">
    <property type="term" value="P:tRNA-type intron splice site recognition and cleavage"/>
    <property type="evidence" value="ECO:0007669"/>
    <property type="project" value="TreeGrafter"/>
</dbReference>
<dbReference type="EMBL" id="RQTK01000069">
    <property type="protein sequence ID" value="RUS88974.1"/>
    <property type="molecule type" value="Genomic_DNA"/>
</dbReference>
<feature type="active site" evidence="4">
    <location>
        <position position="142"/>
    </location>
</feature>
<gene>
    <name evidence="6" type="ORF">EGW08_003221</name>
</gene>
<evidence type="ECO:0000313" key="6">
    <source>
        <dbReference type="EMBL" id="RUS88974.1"/>
    </source>
</evidence>
<name>A0A3S1BUE4_ELYCH</name>
<sequence>MPRSKQEAKKRKKRRPYYLKDAPFPVPIHSMVAEPMGKGAWFYYTGYIEGSAVVVKHSGDIDFLHKMAFFLSYGLGCLRVLDPEMKLLSLREMWSQFRLLKEQFVPHYVAYHYFRSKGWVPKSGLKFGCDFILYQEGPPFYHGSYSVVVQCVREGSLLPCTRRDGYQLDHRHLSWISLAGLNRITEHVAKELMFCYVIWPKNLSAEELASPDCIAKFKVKEMLVSRWISSQERENKTEEEIP</sequence>
<dbReference type="CDD" id="cd22363">
    <property type="entry name" value="tRNA-intron_lyase_C"/>
    <property type="match status" value="1"/>
</dbReference>
<feature type="active site" evidence="4">
    <location>
        <position position="190"/>
    </location>
</feature>
<dbReference type="GO" id="GO:0000214">
    <property type="term" value="C:tRNA-intron endonuclease complex"/>
    <property type="evidence" value="ECO:0007669"/>
    <property type="project" value="InterPro"/>
</dbReference>
<dbReference type="PANTHER" id="PTHR21227:SF0">
    <property type="entry name" value="TRNA-SPLICING ENDONUCLEASE SUBUNIT SEN2"/>
    <property type="match status" value="1"/>
</dbReference>
<dbReference type="EC" id="4.6.1.16" evidence="2"/>
<organism evidence="6 7">
    <name type="scientific">Elysia chlorotica</name>
    <name type="common">Eastern emerald elysia</name>
    <name type="synonym">Sea slug</name>
    <dbReference type="NCBI Taxonomy" id="188477"/>
    <lineage>
        <taxon>Eukaryota</taxon>
        <taxon>Metazoa</taxon>
        <taxon>Spiralia</taxon>
        <taxon>Lophotrochozoa</taxon>
        <taxon>Mollusca</taxon>
        <taxon>Gastropoda</taxon>
        <taxon>Heterobranchia</taxon>
        <taxon>Euthyneura</taxon>
        <taxon>Panpulmonata</taxon>
        <taxon>Sacoglossa</taxon>
        <taxon>Placobranchoidea</taxon>
        <taxon>Plakobranchidae</taxon>
        <taxon>Elysia</taxon>
    </lineage>
</organism>
<dbReference type="InterPro" id="IPR011856">
    <property type="entry name" value="tRNA_endonuc-like_dom_sf"/>
</dbReference>
<dbReference type="GO" id="GO:0000213">
    <property type="term" value="F:tRNA-intron lyase activity"/>
    <property type="evidence" value="ECO:0007669"/>
    <property type="project" value="UniProtKB-EC"/>
</dbReference>
<evidence type="ECO:0000259" key="5">
    <source>
        <dbReference type="Pfam" id="PF01974"/>
    </source>
</evidence>
<dbReference type="GO" id="GO:0005737">
    <property type="term" value="C:cytoplasm"/>
    <property type="evidence" value="ECO:0007669"/>
    <property type="project" value="TreeGrafter"/>
</dbReference>
<dbReference type="Gene3D" id="3.40.1350.10">
    <property type="match status" value="1"/>
</dbReference>
<comment type="catalytic activity">
    <reaction evidence="3">
        <text>pretRNA = a 3'-half-tRNA molecule with a 5'-OH end + a 5'-half-tRNA molecule with a 2',3'-cyclic phosphate end + an intron with a 2',3'-cyclic phosphate and a 5'-hydroxyl terminus.</text>
        <dbReference type="EC" id="4.6.1.16"/>
    </reaction>
</comment>
<reference evidence="6 7" key="1">
    <citation type="submission" date="2019-01" db="EMBL/GenBank/DDBJ databases">
        <title>A draft genome assembly of the solar-powered sea slug Elysia chlorotica.</title>
        <authorList>
            <person name="Cai H."/>
            <person name="Li Q."/>
            <person name="Fang X."/>
            <person name="Li J."/>
            <person name="Curtis N.E."/>
            <person name="Altenburger A."/>
            <person name="Shibata T."/>
            <person name="Feng M."/>
            <person name="Maeda T."/>
            <person name="Schwartz J.A."/>
            <person name="Shigenobu S."/>
            <person name="Lundholm N."/>
            <person name="Nishiyama T."/>
            <person name="Yang H."/>
            <person name="Hasebe M."/>
            <person name="Li S."/>
            <person name="Pierce S.K."/>
            <person name="Wang J."/>
        </authorList>
    </citation>
    <scope>NUCLEOTIDE SEQUENCE [LARGE SCALE GENOMIC DNA]</scope>
    <source>
        <strain evidence="6">EC2010</strain>
        <tissue evidence="6">Whole organism of an adult</tissue>
    </source>
</reference>
<dbReference type="Proteomes" id="UP000271974">
    <property type="component" value="Unassembled WGS sequence"/>
</dbReference>
<dbReference type="InterPro" id="IPR006676">
    <property type="entry name" value="tRNA_splic"/>
</dbReference>
<dbReference type="OrthoDB" id="10249562at2759"/>
<dbReference type="SUPFAM" id="SSF53032">
    <property type="entry name" value="tRNA-intron endonuclease catalytic domain-like"/>
    <property type="match status" value="1"/>
</dbReference>
<evidence type="ECO:0000256" key="1">
    <source>
        <dbReference type="ARBA" id="ARBA00008078"/>
    </source>
</evidence>
<feature type="active site" evidence="4">
    <location>
        <position position="134"/>
    </location>
</feature>
<proteinExistence type="inferred from homology"/>
<evidence type="ECO:0000256" key="3">
    <source>
        <dbReference type="ARBA" id="ARBA00034031"/>
    </source>
</evidence>
<dbReference type="AlphaFoldDB" id="A0A3S1BUE4"/>
<dbReference type="InterPro" id="IPR036167">
    <property type="entry name" value="tRNA_intron_Endo_cat-like_sf"/>
</dbReference>
<dbReference type="STRING" id="188477.A0A3S1BUE4"/>
<accession>A0A3S1BUE4</accession>
<protein>
    <recommendedName>
        <fullName evidence="2">tRNA-intron lyase</fullName>
        <ecNumber evidence="2">4.6.1.16</ecNumber>
    </recommendedName>
</protein>
<dbReference type="InterPro" id="IPR006677">
    <property type="entry name" value="tRNA_intron_Endonuc_cat-like"/>
</dbReference>
<feature type="domain" description="tRNA intron endonuclease catalytic" evidence="5">
    <location>
        <begin position="104"/>
        <end position="197"/>
    </location>
</feature>
<evidence type="ECO:0000313" key="7">
    <source>
        <dbReference type="Proteomes" id="UP000271974"/>
    </source>
</evidence>
<comment type="similarity">
    <text evidence="1">Belongs to the tRNA-intron endonuclease family.</text>
</comment>
<dbReference type="PANTHER" id="PTHR21227">
    <property type="entry name" value="TRNA-SPLICING ENDONUCLEASE SUBUNIT SEN2"/>
    <property type="match status" value="1"/>
</dbReference>
<comment type="caution">
    <text evidence="6">The sequence shown here is derived from an EMBL/GenBank/DDBJ whole genome shotgun (WGS) entry which is preliminary data.</text>
</comment>
<evidence type="ECO:0000256" key="2">
    <source>
        <dbReference type="ARBA" id="ARBA00012573"/>
    </source>
</evidence>
<dbReference type="Pfam" id="PF01974">
    <property type="entry name" value="tRNA_int_endo"/>
    <property type="match status" value="1"/>
</dbReference>
<keyword evidence="7" id="KW-1185">Reference proteome</keyword>